<feature type="compositionally biased region" description="Basic residues" evidence="4">
    <location>
        <begin position="213"/>
        <end position="223"/>
    </location>
</feature>
<dbReference type="InterPro" id="IPR006910">
    <property type="entry name" value="Rad21_Rec8_N"/>
</dbReference>
<protein>
    <recommendedName>
        <fullName evidence="9">Rad21/Rec8-like protein C-terminal eukaryotic domain-containing protein</fullName>
    </recommendedName>
</protein>
<evidence type="ECO:0000313" key="7">
    <source>
        <dbReference type="EMBL" id="ONK62601.1"/>
    </source>
</evidence>
<feature type="compositionally biased region" description="Polar residues" evidence="4">
    <location>
        <begin position="157"/>
        <end position="170"/>
    </location>
</feature>
<feature type="region of interest" description="Disordered" evidence="4">
    <location>
        <begin position="382"/>
        <end position="444"/>
    </location>
</feature>
<dbReference type="InterPro" id="IPR006909">
    <property type="entry name" value="Rad21/Rec8_C_eu"/>
</dbReference>
<dbReference type="Pfam" id="PF04824">
    <property type="entry name" value="Rad21_Rec8"/>
    <property type="match status" value="1"/>
</dbReference>
<feature type="region of interest" description="Disordered" evidence="4">
    <location>
        <begin position="139"/>
        <end position="224"/>
    </location>
</feature>
<sequence length="566" mass="64055">MFYSHQLLARKAPLGQVWMAATMHAKINRRKLDKLDLVKIWFEAVTLPEAVDMEMEQPMNFFSDTSTTAARFQRMRLDDLDEHFININPGDEEQSLHHHQADAANITLFDDFGSGMAETDLYNRFERFDIGEDEEIQMNFTPQEQPTLVPSPPREYAQQQPRASCASSPPTHHESAPQHEPMVEEQEERLPEQHDNAAQEAVEPEPEAENKQKSSRRKARRNLPRVIMDDEQIMIPGNIYQSWLQDASSIISKRRRKTKLQHPISTTKLTVLMELPPLALMTGLDNFPSELHYPGPLLNLWRKCTDSVRDHGSSSAGTSPEARRNPVSHSPPESLSRRNNINYEFPPGEYQSEIGSQHVSPIEKGRAEQVNMEFHAIFNDADLGGSDRFTTPSSPGRLSSGSIPSSGSGHIFLPHEQEVLPSSSRYKKRQHSSARSDLGNLDPVEEETPMVQDVRGFKIRRLSETRPTYDTDLLEETADPTQTPHPVITEPTVDRVTQSIRTHLKMHFDTPGNPQSESIDQLAAGMNRKKAAQLFYQTCVLATLDFVKVHQAEAYGEILISKGSKM</sequence>
<organism evidence="7 8">
    <name type="scientific">Asparagus officinalis</name>
    <name type="common">Garden asparagus</name>
    <dbReference type="NCBI Taxonomy" id="4686"/>
    <lineage>
        <taxon>Eukaryota</taxon>
        <taxon>Viridiplantae</taxon>
        <taxon>Streptophyta</taxon>
        <taxon>Embryophyta</taxon>
        <taxon>Tracheophyta</taxon>
        <taxon>Spermatophyta</taxon>
        <taxon>Magnoliopsida</taxon>
        <taxon>Liliopsida</taxon>
        <taxon>Asparagales</taxon>
        <taxon>Asparagaceae</taxon>
        <taxon>Asparagoideae</taxon>
        <taxon>Asparagus</taxon>
    </lineage>
</organism>
<dbReference type="PANTHER" id="PTHR12585:SF64">
    <property type="entry name" value="SISTER CHROMATID COHESION 1 PROTEIN 1"/>
    <property type="match status" value="1"/>
</dbReference>
<feature type="domain" description="Rad21/Rec8-like protein N-terminal" evidence="6">
    <location>
        <begin position="1"/>
        <end position="40"/>
    </location>
</feature>
<dbReference type="Gramene" id="ONK62601">
    <property type="protein sequence ID" value="ONK62601"/>
    <property type="gene ID" value="A4U43_C07F5800"/>
</dbReference>
<dbReference type="SUPFAM" id="SSF46785">
    <property type="entry name" value="Winged helix' DNA-binding domain"/>
    <property type="match status" value="1"/>
</dbReference>
<evidence type="ECO:0000259" key="5">
    <source>
        <dbReference type="Pfam" id="PF04824"/>
    </source>
</evidence>
<dbReference type="GO" id="GO:0051754">
    <property type="term" value="P:meiotic sister chromatid cohesion, centromeric"/>
    <property type="evidence" value="ECO:0007669"/>
    <property type="project" value="TreeGrafter"/>
</dbReference>
<reference evidence="8" key="1">
    <citation type="journal article" date="2017" name="Nat. Commun.">
        <title>The asparagus genome sheds light on the origin and evolution of a young Y chromosome.</title>
        <authorList>
            <person name="Harkess A."/>
            <person name="Zhou J."/>
            <person name="Xu C."/>
            <person name="Bowers J.E."/>
            <person name="Van der Hulst R."/>
            <person name="Ayyampalayam S."/>
            <person name="Mercati F."/>
            <person name="Riccardi P."/>
            <person name="McKain M.R."/>
            <person name="Kakrana A."/>
            <person name="Tang H."/>
            <person name="Ray J."/>
            <person name="Groenendijk J."/>
            <person name="Arikit S."/>
            <person name="Mathioni S.M."/>
            <person name="Nakano M."/>
            <person name="Shan H."/>
            <person name="Telgmann-Rauber A."/>
            <person name="Kanno A."/>
            <person name="Yue Z."/>
            <person name="Chen H."/>
            <person name="Li W."/>
            <person name="Chen Y."/>
            <person name="Xu X."/>
            <person name="Zhang Y."/>
            <person name="Luo S."/>
            <person name="Chen H."/>
            <person name="Gao J."/>
            <person name="Mao Z."/>
            <person name="Pires J.C."/>
            <person name="Luo M."/>
            <person name="Kudrna D."/>
            <person name="Wing R.A."/>
            <person name="Meyers B.C."/>
            <person name="Yi K."/>
            <person name="Kong H."/>
            <person name="Lavrijsen P."/>
            <person name="Sunseri F."/>
            <person name="Falavigna A."/>
            <person name="Ye Y."/>
            <person name="Leebens-Mack J.H."/>
            <person name="Chen G."/>
        </authorList>
    </citation>
    <scope>NUCLEOTIDE SEQUENCE [LARGE SCALE GENOMIC DNA]</scope>
    <source>
        <strain evidence="8">cv. DH0086</strain>
    </source>
</reference>
<gene>
    <name evidence="7" type="ORF">A4U43_C07F5800</name>
</gene>
<dbReference type="Gene3D" id="1.10.10.580">
    <property type="entry name" value="Structural maintenance of chromosome 1. Chain E"/>
    <property type="match status" value="1"/>
</dbReference>
<keyword evidence="8" id="KW-1185">Reference proteome</keyword>
<dbReference type="PANTHER" id="PTHR12585">
    <property type="entry name" value="SCC1 / RAD21 FAMILY MEMBER"/>
    <property type="match status" value="1"/>
</dbReference>
<evidence type="ECO:0008006" key="9">
    <source>
        <dbReference type="Google" id="ProtNLM"/>
    </source>
</evidence>
<dbReference type="InterPro" id="IPR023093">
    <property type="entry name" value="ScpA-like_C"/>
</dbReference>
<feature type="compositionally biased region" description="Polar residues" evidence="4">
    <location>
        <begin position="327"/>
        <end position="342"/>
    </location>
</feature>
<dbReference type="InterPro" id="IPR039781">
    <property type="entry name" value="Rad21/Rec8-like"/>
</dbReference>
<proteinExistence type="inferred from homology"/>
<comment type="subcellular location">
    <subcellularLocation>
        <location evidence="1">Nucleus</location>
    </subcellularLocation>
</comment>
<feature type="region of interest" description="Disordered" evidence="4">
    <location>
        <begin position="308"/>
        <end position="358"/>
    </location>
</feature>
<dbReference type="Proteomes" id="UP000243459">
    <property type="component" value="Chromosome 7"/>
</dbReference>
<dbReference type="CDD" id="cd21793">
    <property type="entry name" value="Rad21_Rec8_M_AtSYN1-like"/>
    <property type="match status" value="1"/>
</dbReference>
<evidence type="ECO:0000256" key="1">
    <source>
        <dbReference type="ARBA" id="ARBA00004123"/>
    </source>
</evidence>
<dbReference type="GO" id="GO:0008278">
    <property type="term" value="C:cohesin complex"/>
    <property type="evidence" value="ECO:0007669"/>
    <property type="project" value="InterPro"/>
</dbReference>
<evidence type="ECO:0000256" key="2">
    <source>
        <dbReference type="ARBA" id="ARBA00009870"/>
    </source>
</evidence>
<keyword evidence="3" id="KW-0539">Nucleus</keyword>
<feature type="domain" description="Rad21/Rec8-like protein C-terminal eukaryotic" evidence="5">
    <location>
        <begin position="513"/>
        <end position="566"/>
    </location>
</feature>
<dbReference type="Pfam" id="PF04825">
    <property type="entry name" value="Rad21_Rec8_N"/>
    <property type="match status" value="1"/>
</dbReference>
<feature type="compositionally biased region" description="Low complexity" evidence="4">
    <location>
        <begin position="392"/>
        <end position="409"/>
    </location>
</feature>
<comment type="similarity">
    <text evidence="2">Belongs to the rad21 family.</text>
</comment>
<dbReference type="GO" id="GO:0005634">
    <property type="term" value="C:nucleus"/>
    <property type="evidence" value="ECO:0007669"/>
    <property type="project" value="UniProtKB-SubCell"/>
</dbReference>
<evidence type="ECO:0000256" key="4">
    <source>
        <dbReference type="SAM" id="MobiDB-lite"/>
    </source>
</evidence>
<name>A0A5P1ED15_ASPOF</name>
<dbReference type="GO" id="GO:0003682">
    <property type="term" value="F:chromatin binding"/>
    <property type="evidence" value="ECO:0007669"/>
    <property type="project" value="TreeGrafter"/>
</dbReference>
<dbReference type="EMBL" id="CM007387">
    <property type="protein sequence ID" value="ONK62601.1"/>
    <property type="molecule type" value="Genomic_DNA"/>
</dbReference>
<evidence type="ECO:0000259" key="6">
    <source>
        <dbReference type="Pfam" id="PF04825"/>
    </source>
</evidence>
<evidence type="ECO:0000313" key="8">
    <source>
        <dbReference type="Proteomes" id="UP000243459"/>
    </source>
</evidence>
<feature type="compositionally biased region" description="Polar residues" evidence="4">
    <location>
        <begin position="139"/>
        <end position="148"/>
    </location>
</feature>
<accession>A0A5P1ED15</accession>
<dbReference type="InterPro" id="IPR036390">
    <property type="entry name" value="WH_DNA-bd_sf"/>
</dbReference>
<evidence type="ECO:0000256" key="3">
    <source>
        <dbReference type="ARBA" id="ARBA00023242"/>
    </source>
</evidence>
<dbReference type="AlphaFoldDB" id="A0A5P1ED15"/>
<feature type="compositionally biased region" description="Basic and acidic residues" evidence="4">
    <location>
        <begin position="188"/>
        <end position="197"/>
    </location>
</feature>
<dbReference type="OMA" id="THDFIKV"/>